<dbReference type="SUPFAM" id="SSF52518">
    <property type="entry name" value="Thiamin diphosphate-binding fold (THDP-binding)"/>
    <property type="match status" value="1"/>
</dbReference>
<keyword evidence="10" id="KW-0256">Endoplasmic reticulum</keyword>
<feature type="region of interest" description="Disordered" evidence="12">
    <location>
        <begin position="527"/>
        <end position="548"/>
    </location>
</feature>
<dbReference type="InterPro" id="IPR017597">
    <property type="entry name" value="Pyrv_DH_E1_asu_subgrp-y"/>
</dbReference>
<evidence type="ECO:0000259" key="13">
    <source>
        <dbReference type="PROSITE" id="PS51847"/>
    </source>
</evidence>
<feature type="region of interest" description="Disordered" evidence="12">
    <location>
        <begin position="98"/>
        <end position="118"/>
    </location>
</feature>
<feature type="region of interest" description="Disordered" evidence="12">
    <location>
        <begin position="735"/>
        <end position="774"/>
    </location>
</feature>
<dbReference type="Gene3D" id="3.40.50.970">
    <property type="match status" value="1"/>
</dbReference>
<dbReference type="GO" id="GO:0006086">
    <property type="term" value="P:pyruvate decarboxylation to acetyl-CoA"/>
    <property type="evidence" value="ECO:0007669"/>
    <property type="project" value="InterPro"/>
</dbReference>
<keyword evidence="6" id="KW-0445">Lipid transport</keyword>
<evidence type="ECO:0000256" key="3">
    <source>
        <dbReference type="ARBA" id="ARBA00022448"/>
    </source>
</evidence>
<evidence type="ECO:0000256" key="9">
    <source>
        <dbReference type="ARBA" id="ARBA00023317"/>
    </source>
</evidence>
<evidence type="ECO:0000256" key="7">
    <source>
        <dbReference type="ARBA" id="ARBA00023121"/>
    </source>
</evidence>
<name>A0A8H7H2H3_9AGAM</name>
<evidence type="ECO:0000256" key="4">
    <source>
        <dbReference type="ARBA" id="ARBA00023002"/>
    </source>
</evidence>
<keyword evidence="7" id="KW-0446">Lipid-binding</keyword>
<comment type="cofactor">
    <cofactor evidence="1 11">
        <name>thiamine diphosphate</name>
        <dbReference type="ChEBI" id="CHEBI:58937"/>
    </cofactor>
</comment>
<dbReference type="PANTHER" id="PTHR11516">
    <property type="entry name" value="PYRUVATE DEHYDROGENASE E1 COMPONENT, ALPHA SUBUNIT BACTERIAL AND ORGANELLAR"/>
    <property type="match status" value="1"/>
</dbReference>
<evidence type="ECO:0000256" key="2">
    <source>
        <dbReference type="ARBA" id="ARBA00004370"/>
    </source>
</evidence>
<dbReference type="GO" id="GO:0005789">
    <property type="term" value="C:endoplasmic reticulum membrane"/>
    <property type="evidence" value="ECO:0007669"/>
    <property type="project" value="UniProtKB-SubCell"/>
</dbReference>
<feature type="compositionally biased region" description="Basic and acidic residues" evidence="12">
    <location>
        <begin position="737"/>
        <end position="746"/>
    </location>
</feature>
<dbReference type="HAMAP" id="MF_03104">
    <property type="entry name" value="Mdm12"/>
    <property type="match status" value="1"/>
</dbReference>
<dbReference type="FunFam" id="3.40.50.970:FF:000013">
    <property type="entry name" value="Pyruvate dehydrogenase E1 component subunit alpha"/>
    <property type="match status" value="1"/>
</dbReference>
<comment type="subcellular location">
    <subcellularLocation>
        <location evidence="2">Membrane</location>
    </subcellularLocation>
    <subcellularLocation>
        <location evidence="10">Mitochondrion outer membrane</location>
        <topology evidence="10">Peripheral membrane protein</topology>
        <orientation evidence="10">Cytoplasmic side</orientation>
    </subcellularLocation>
    <subcellularLocation>
        <location evidence="10">Endoplasmic reticulum membrane</location>
        <topology evidence="10">Peripheral membrane protein</topology>
        <orientation evidence="10">Cytoplasmic side</orientation>
    </subcellularLocation>
    <text evidence="10">The ERMES/MDM complex localizes to a few discrete foci (around 10 per single cell), that represent mitochondria-endoplasmic reticulum junctions. These foci are often found next to mtDNA nucleoids.</text>
</comment>
<dbReference type="GO" id="GO:0016740">
    <property type="term" value="F:transferase activity"/>
    <property type="evidence" value="ECO:0007669"/>
    <property type="project" value="UniProtKB-KW"/>
</dbReference>
<keyword evidence="14" id="KW-0808">Transferase</keyword>
<dbReference type="InterPro" id="IPR050642">
    <property type="entry name" value="PDH_E1_Alpha_Subunit"/>
</dbReference>
<evidence type="ECO:0000256" key="10">
    <source>
        <dbReference type="HAMAP-Rule" id="MF_03104"/>
    </source>
</evidence>
<dbReference type="PANTHER" id="PTHR11516:SF60">
    <property type="entry name" value="PYRUVATE DEHYDROGENASE E1 COMPONENT SUBUNIT ALPHA"/>
    <property type="match status" value="1"/>
</dbReference>
<dbReference type="GO" id="GO:0006869">
    <property type="term" value="P:lipid transport"/>
    <property type="evidence" value="ECO:0007669"/>
    <property type="project" value="UniProtKB-KW"/>
</dbReference>
<feature type="region of interest" description="Disordered" evidence="12">
    <location>
        <begin position="617"/>
        <end position="660"/>
    </location>
</feature>
<comment type="subunit">
    <text evidence="10">Component of the ER-mitochondria encounter structure (ERMES) or MDM complex, composed of MMM1, MDM10, MDM12 and MDM34. A MMM1 homodimer associates with one molecule of MDM12 on each side in a pairwise head-to-tail manner, and the SMP-LTD domains of MMM1 and MDM12 generate a continuous hydrophobic tunnel for phospholipid trafficking.</text>
</comment>
<keyword evidence="3" id="KW-0813">Transport</keyword>
<dbReference type="GO" id="GO:0045040">
    <property type="term" value="P:protein insertion into mitochondrial outer membrane"/>
    <property type="evidence" value="ECO:0007669"/>
    <property type="project" value="UniProtKB-UniRule"/>
</dbReference>
<reference evidence="14" key="1">
    <citation type="submission" date="2020-09" db="EMBL/GenBank/DDBJ databases">
        <title>Comparative genome analyses of four rice-infecting Rhizoctonia solani isolates reveal extensive enrichment of homogalacturonan modification genes.</title>
        <authorList>
            <person name="Lee D.-Y."/>
            <person name="Jeon J."/>
            <person name="Kim K.-T."/>
            <person name="Cheong K."/>
            <person name="Song H."/>
            <person name="Choi G."/>
            <person name="Ko J."/>
            <person name="Opiyo S.O."/>
            <person name="Zuo S."/>
            <person name="Madhav S."/>
            <person name="Lee Y.-H."/>
            <person name="Wang G.-L."/>
        </authorList>
    </citation>
    <scope>NUCLEOTIDE SEQUENCE</scope>
    <source>
        <strain evidence="14">AG1-IA YN-7</strain>
    </source>
</reference>
<dbReference type="GO" id="GO:0004739">
    <property type="term" value="F:pyruvate dehydrogenase (acetyl-transferring) activity"/>
    <property type="evidence" value="ECO:0007669"/>
    <property type="project" value="UniProtKB-UniRule"/>
</dbReference>
<comment type="function">
    <text evidence="11">The pyruvate dehydrogenase complex catalyzes the overall conversion of pyruvate to acetyl-CoA and CO(2).</text>
</comment>
<accession>A0A8H7H2H3</accession>
<organism evidence="14 15">
    <name type="scientific">Rhizoctonia solani</name>
    <dbReference type="NCBI Taxonomy" id="456999"/>
    <lineage>
        <taxon>Eukaryota</taxon>
        <taxon>Fungi</taxon>
        <taxon>Dikarya</taxon>
        <taxon>Basidiomycota</taxon>
        <taxon>Agaricomycotina</taxon>
        <taxon>Agaricomycetes</taxon>
        <taxon>Cantharellales</taxon>
        <taxon>Ceratobasidiaceae</taxon>
        <taxon>Rhizoctonia</taxon>
    </lineage>
</organism>
<dbReference type="NCBIfam" id="TIGR03182">
    <property type="entry name" value="PDH_E1_alph_y"/>
    <property type="match status" value="1"/>
</dbReference>
<dbReference type="InterPro" id="IPR029061">
    <property type="entry name" value="THDP-binding"/>
</dbReference>
<evidence type="ECO:0000256" key="12">
    <source>
        <dbReference type="SAM" id="MobiDB-lite"/>
    </source>
</evidence>
<comment type="similarity">
    <text evidence="10">Belongs to the MDM12 family.</text>
</comment>
<evidence type="ECO:0000313" key="15">
    <source>
        <dbReference type="Proteomes" id="UP000650582"/>
    </source>
</evidence>
<dbReference type="InterPro" id="IPR027532">
    <property type="entry name" value="Mdm12"/>
</dbReference>
<evidence type="ECO:0000256" key="6">
    <source>
        <dbReference type="ARBA" id="ARBA00023055"/>
    </source>
</evidence>
<evidence type="ECO:0000256" key="11">
    <source>
        <dbReference type="RuleBase" id="RU361139"/>
    </source>
</evidence>
<evidence type="ECO:0000313" key="14">
    <source>
        <dbReference type="EMBL" id="KAF8674189.1"/>
    </source>
</evidence>
<feature type="domain" description="SMP-LTD" evidence="13">
    <location>
        <begin position="444"/>
        <end position="834"/>
    </location>
</feature>
<dbReference type="InterPro" id="IPR031468">
    <property type="entry name" value="SMP_LBD"/>
</dbReference>
<sequence length="834" mass="91862">MNVLAKSSTAMNDSVSYFVLMAQWVCGGCEENDVTFIHDSCDAFMEPPPGATGRPPPDLASYQMICPNASSTSPTMAALRVASRLASRRITPGLARSIQTSADTTELRQSVPSSGSEPFTLRLHEDSFQAYRCDSPGLDVQVTKDMLVDMYRQMTIMRRMEMAADALYKAKLIRGFCHLAIGQEAVSVGLESAIEKDDRVITAYRCHPFAVLRGGTVKGVIAELLGRQAGMSNGKGGSMHIFTPSFFGGNGIVGAQVPVGAGLAFAQKYMGNKNVTFSMYGDGASNQGQVFEAYNMAKLWNLPCVFVCENNKYGMGTSAERSSSNTEYFKRGDLIPGIQVNGMDIIASHQGVKYARDWCLNGNGPLLLEFVTYRYGGHSMSDPGTTYRTREEIQRMRSTQDPIKGLQKYLEDWGVASEEELKTIDKEAKAEVDKAVEEAKASPEPDPKDLWTDIYYKGTEPPYMRGREREEQSLADTLVDALNRTLASASRPSFIGPSEVTSFEFGSNPPEIEVVDVRDIHPDFLEEYSEDEGSQDGGEGVRYDEEEEEYEWVPRRRATREIPEMEPRSPGMGSPFAARDFFGGAGVGGIGIHGLPRSLGPGGMAFAGMGNVGIGFSPLGGRSGRRTPQEEERTPEEEVPPVKPPTQTDEESKQAPEPAPAPALQMHLHVLFHSNLRLTVKTSVLLNYPSESFLTLPVKLRVTGLVFDGEVVVAYEGPRRRVHICIVDDLDPYGLASDRRNRRTDSNDSLSRPGAENGPPRTPERMQPSLSPIDRSLPIGQRLLPSILIETEIGQTDKHVLRNVSRVERFLQDVLRKTLEDELVFPNFHTIILS</sequence>
<comment type="catalytic activity">
    <reaction evidence="11">
        <text>N(6)-[(R)-lipoyl]-L-lysyl-[protein] + pyruvate + H(+) = N(6)-[(R)-S(8)-acetyldihydrolipoyl]-L-lysyl-[protein] + CO2</text>
        <dbReference type="Rhea" id="RHEA:19189"/>
        <dbReference type="Rhea" id="RHEA-COMP:10474"/>
        <dbReference type="Rhea" id="RHEA-COMP:10478"/>
        <dbReference type="ChEBI" id="CHEBI:15361"/>
        <dbReference type="ChEBI" id="CHEBI:15378"/>
        <dbReference type="ChEBI" id="CHEBI:16526"/>
        <dbReference type="ChEBI" id="CHEBI:83099"/>
        <dbReference type="ChEBI" id="CHEBI:83111"/>
        <dbReference type="EC" id="1.2.4.1"/>
    </reaction>
</comment>
<keyword evidence="10" id="KW-0496">Mitochondrion</keyword>
<dbReference type="InterPro" id="IPR001017">
    <property type="entry name" value="DH_E1"/>
</dbReference>
<dbReference type="PROSITE" id="PS51847">
    <property type="entry name" value="SMP"/>
    <property type="match status" value="1"/>
</dbReference>
<dbReference type="GO" id="GO:0032865">
    <property type="term" value="C:ERMES complex"/>
    <property type="evidence" value="ECO:0007669"/>
    <property type="project" value="UniProtKB-UniRule"/>
</dbReference>
<proteinExistence type="inferred from homology"/>
<evidence type="ECO:0000256" key="8">
    <source>
        <dbReference type="ARBA" id="ARBA00023136"/>
    </source>
</evidence>
<evidence type="ECO:0000256" key="1">
    <source>
        <dbReference type="ARBA" id="ARBA00001964"/>
    </source>
</evidence>
<dbReference type="Pfam" id="PF26544">
    <property type="entry name" value="Mdm12"/>
    <property type="match status" value="1"/>
</dbReference>
<dbReference type="Pfam" id="PF00676">
    <property type="entry name" value="E1_dh"/>
    <property type="match status" value="1"/>
</dbReference>
<feature type="compositionally biased region" description="Polar residues" evidence="12">
    <location>
        <begin position="98"/>
        <end position="117"/>
    </location>
</feature>
<keyword evidence="4 11" id="KW-0560">Oxidoreductase</keyword>
<evidence type="ECO:0000256" key="5">
    <source>
        <dbReference type="ARBA" id="ARBA00023052"/>
    </source>
</evidence>
<keyword evidence="9 11" id="KW-0670">Pyruvate</keyword>
<gene>
    <name evidence="10" type="primary">MDM12</name>
    <name evidence="14" type="ORF">RHS04_07460</name>
</gene>
<dbReference type="AlphaFoldDB" id="A0A8H7H2H3"/>
<keyword evidence="5 11" id="KW-0786">Thiamine pyrophosphate</keyword>
<dbReference type="GO" id="GO:0008289">
    <property type="term" value="F:lipid binding"/>
    <property type="evidence" value="ECO:0007669"/>
    <property type="project" value="UniProtKB-KW"/>
</dbReference>
<comment type="caution">
    <text evidence="14">The sequence shown here is derived from an EMBL/GenBank/DDBJ whole genome shotgun (WGS) entry which is preliminary data.</text>
</comment>
<dbReference type="CDD" id="cd21672">
    <property type="entry name" value="SMP_Mdm12"/>
    <property type="match status" value="1"/>
</dbReference>
<dbReference type="CDD" id="cd02000">
    <property type="entry name" value="TPP_E1_PDC_ADC_BCADC"/>
    <property type="match status" value="1"/>
</dbReference>
<dbReference type="EMBL" id="JACYCC010000131">
    <property type="protein sequence ID" value="KAF8674189.1"/>
    <property type="molecule type" value="Genomic_DNA"/>
</dbReference>
<dbReference type="Proteomes" id="UP000650582">
    <property type="component" value="Unassembled WGS sequence"/>
</dbReference>
<comment type="function">
    <text evidence="10">Component of the ERMES/MDM complex, which serves as a molecular tether to connect the endoplasmic reticulum (ER) and mitochondria. Components of this complex are involved in the control of mitochondrial shape and protein biogenesis, and function in nonvesicular lipid trafficking between the ER and mitochondria. MDM12 is required for the interaction of the ER-resident membrane protein MMM1 and the outer mitochondrial membrane-resident beta-barrel protein MDM10. The MDM12-MMM1 subcomplex functions in the major beta-barrel assembly pathway that is responsible for biogenesis of all mitochondrial outer membrane beta-barrel proteins, and acts in a late step after the SAM complex. The MDM10-MDM12-MMM1 subcomplex further acts in the TOM40-specific pathway after the action of the MDM12-MMM1 complex. Essential for establishing and maintaining the structure of mitochondria and maintenance of mtDNA nucleoids.</text>
</comment>
<keyword evidence="10" id="KW-1000">Mitochondrion outer membrane</keyword>
<keyword evidence="8 10" id="KW-0472">Membrane</keyword>
<protein>
    <recommendedName>
        <fullName evidence="10">Mitochondrial distribution and morphology protein 12</fullName>
    </recommendedName>
    <alternativeName>
        <fullName evidence="10">Mitochondrial inheritance component MDM12</fullName>
    </alternativeName>
</protein>